<dbReference type="EC" id="2.7.8.31" evidence="9"/>
<feature type="domain" description="Bacterial sugar transferase" evidence="8">
    <location>
        <begin position="265"/>
        <end position="448"/>
    </location>
</feature>
<name>A0A6N8HHN3_9FLAO</name>
<sequence length="455" mass="53525">MTSSGKRRYSKYIRPINIAFDVLVLTLLFPYFFWELGINQFYFGTYQVATWFIIAYIFGFYEIYRFTSLTDIIVKIVRQGIVFLLVVIAFFPFSKQAIFSGQAIAKYLVIAFIIIILFKFVLFYYLKRYRVVTGSNYRKAVIIGYTPDALRLKELFEQKGEYGYRFLGFFSDRKQNDQVKGKIAEVEAFAIDNNVDEIYCSLNEITNYQIKRLVEFADINDKIIKFIPDTKEIFTKNLRVDYYEFFPVLSLRKTPLHEPVAKAVKRLFDVVFSLFVIIFVLTWLTPILALIIKLESPGPIFFKQGRPGINEREFFCYKFRSMKLNKTTEESVIKNDPRVTRIGRFMRKTSIDEMPQFLNVLFGEMSVVGPRPHLWSQNNLYSKSIKKYLTRLYVKPGITGLAQVKGYRGEISTDEDMINRIKYDVFYIENWSLLLDLKIIVQTVVNIFQGEEKAY</sequence>
<reference evidence="9 10" key="1">
    <citation type="submission" date="2019-12" db="EMBL/GenBank/DDBJ databases">
        <authorList>
            <person name="Sun J.-Q."/>
        </authorList>
    </citation>
    <scope>NUCLEOTIDE SEQUENCE [LARGE SCALE GENOMIC DNA]</scope>
    <source>
        <strain evidence="9 10">JCM 17928</strain>
    </source>
</reference>
<evidence type="ECO:0000256" key="7">
    <source>
        <dbReference type="SAM" id="Phobius"/>
    </source>
</evidence>
<accession>A0A6N8HHN3</accession>
<evidence type="ECO:0000256" key="5">
    <source>
        <dbReference type="ARBA" id="ARBA00022989"/>
    </source>
</evidence>
<keyword evidence="3 9" id="KW-0808">Transferase</keyword>
<keyword evidence="10" id="KW-1185">Reference proteome</keyword>
<dbReference type="InterPro" id="IPR017475">
    <property type="entry name" value="EPS_sugar_tfrase"/>
</dbReference>
<evidence type="ECO:0000256" key="2">
    <source>
        <dbReference type="ARBA" id="ARBA00006464"/>
    </source>
</evidence>
<dbReference type="Pfam" id="PF13727">
    <property type="entry name" value="CoA_binding_3"/>
    <property type="match status" value="1"/>
</dbReference>
<comment type="caution">
    <text evidence="9">The sequence shown here is derived from an EMBL/GenBank/DDBJ whole genome shotgun (WGS) entry which is preliminary data.</text>
</comment>
<evidence type="ECO:0000313" key="10">
    <source>
        <dbReference type="Proteomes" id="UP000433945"/>
    </source>
</evidence>
<evidence type="ECO:0000256" key="3">
    <source>
        <dbReference type="ARBA" id="ARBA00022679"/>
    </source>
</evidence>
<dbReference type="PANTHER" id="PTHR30576:SF0">
    <property type="entry name" value="UNDECAPRENYL-PHOSPHATE N-ACETYLGALACTOSAMINYL 1-PHOSPHATE TRANSFERASE-RELATED"/>
    <property type="match status" value="1"/>
</dbReference>
<organism evidence="9 10">
    <name type="scientific">Flavobacterium rakeshii</name>
    <dbReference type="NCBI Taxonomy" id="1038845"/>
    <lineage>
        <taxon>Bacteria</taxon>
        <taxon>Pseudomonadati</taxon>
        <taxon>Bacteroidota</taxon>
        <taxon>Flavobacteriia</taxon>
        <taxon>Flavobacteriales</taxon>
        <taxon>Flavobacteriaceae</taxon>
        <taxon>Flavobacterium</taxon>
    </lineage>
</organism>
<keyword evidence="6 7" id="KW-0472">Membrane</keyword>
<dbReference type="InterPro" id="IPR017473">
    <property type="entry name" value="Undecaprenyl-P_gluc_Ptfrase"/>
</dbReference>
<feature type="transmembrane region" description="Helical" evidence="7">
    <location>
        <begin position="105"/>
        <end position="126"/>
    </location>
</feature>
<dbReference type="RefSeq" id="WP_157484532.1">
    <property type="nucleotide sequence ID" value="NZ_JAZDQD010000002.1"/>
</dbReference>
<keyword evidence="4 7" id="KW-0812">Transmembrane</keyword>
<protein>
    <submittedName>
        <fullName evidence="9">Undecaprenyl-phosphate glucose phosphotransferase</fullName>
        <ecNumber evidence="9">2.7.8.31</ecNumber>
    </submittedName>
</protein>
<dbReference type="OrthoDB" id="9808602at2"/>
<evidence type="ECO:0000256" key="6">
    <source>
        <dbReference type="ARBA" id="ARBA00023136"/>
    </source>
</evidence>
<dbReference type="NCBIfam" id="TIGR03025">
    <property type="entry name" value="EPS_sugtrans"/>
    <property type="match status" value="1"/>
</dbReference>
<dbReference type="GO" id="GO:0089702">
    <property type="term" value="F:undecaprenyl-phosphate glucose phosphotransferase activity"/>
    <property type="evidence" value="ECO:0007669"/>
    <property type="project" value="UniProtKB-EC"/>
</dbReference>
<evidence type="ECO:0000313" key="9">
    <source>
        <dbReference type="EMBL" id="MUV05255.1"/>
    </source>
</evidence>
<proteinExistence type="inferred from homology"/>
<dbReference type="PANTHER" id="PTHR30576">
    <property type="entry name" value="COLANIC BIOSYNTHESIS UDP-GLUCOSE LIPID CARRIER TRANSFERASE"/>
    <property type="match status" value="1"/>
</dbReference>
<dbReference type="Proteomes" id="UP000433945">
    <property type="component" value="Unassembled WGS sequence"/>
</dbReference>
<feature type="transmembrane region" description="Helical" evidence="7">
    <location>
        <begin position="270"/>
        <end position="292"/>
    </location>
</feature>
<feature type="transmembrane region" description="Helical" evidence="7">
    <location>
        <begin position="76"/>
        <end position="93"/>
    </location>
</feature>
<dbReference type="Gene3D" id="3.40.50.720">
    <property type="entry name" value="NAD(P)-binding Rossmann-like Domain"/>
    <property type="match status" value="1"/>
</dbReference>
<dbReference type="NCBIfam" id="TIGR03023">
    <property type="entry name" value="WcaJ_sugtrans"/>
    <property type="match status" value="1"/>
</dbReference>
<evidence type="ECO:0000259" key="8">
    <source>
        <dbReference type="Pfam" id="PF02397"/>
    </source>
</evidence>
<feature type="transmembrane region" description="Helical" evidence="7">
    <location>
        <begin position="12"/>
        <end position="34"/>
    </location>
</feature>
<comment type="similarity">
    <text evidence="2">Belongs to the bacterial sugar transferase family.</text>
</comment>
<gene>
    <name evidence="9" type="ORF">GN157_16195</name>
</gene>
<comment type="subcellular location">
    <subcellularLocation>
        <location evidence="1">Membrane</location>
        <topology evidence="1">Multi-pass membrane protein</topology>
    </subcellularLocation>
</comment>
<feature type="transmembrane region" description="Helical" evidence="7">
    <location>
        <begin position="46"/>
        <end position="64"/>
    </location>
</feature>
<evidence type="ECO:0000256" key="4">
    <source>
        <dbReference type="ARBA" id="ARBA00022692"/>
    </source>
</evidence>
<dbReference type="GO" id="GO:0016020">
    <property type="term" value="C:membrane"/>
    <property type="evidence" value="ECO:0007669"/>
    <property type="project" value="UniProtKB-SubCell"/>
</dbReference>
<dbReference type="InterPro" id="IPR003362">
    <property type="entry name" value="Bact_transf"/>
</dbReference>
<keyword evidence="5 7" id="KW-1133">Transmembrane helix</keyword>
<dbReference type="AlphaFoldDB" id="A0A6N8HHN3"/>
<dbReference type="EMBL" id="WOWP01000062">
    <property type="protein sequence ID" value="MUV05255.1"/>
    <property type="molecule type" value="Genomic_DNA"/>
</dbReference>
<dbReference type="Pfam" id="PF02397">
    <property type="entry name" value="Bac_transf"/>
    <property type="match status" value="1"/>
</dbReference>
<evidence type="ECO:0000256" key="1">
    <source>
        <dbReference type="ARBA" id="ARBA00004141"/>
    </source>
</evidence>